<evidence type="ECO:0000313" key="3">
    <source>
        <dbReference type="Proteomes" id="UP000585614"/>
    </source>
</evidence>
<dbReference type="Proteomes" id="UP000585614">
    <property type="component" value="Unassembled WGS sequence"/>
</dbReference>
<feature type="compositionally biased region" description="Basic residues" evidence="1">
    <location>
        <begin position="78"/>
        <end position="91"/>
    </location>
</feature>
<keyword evidence="2" id="KW-0675">Receptor</keyword>
<gene>
    <name evidence="2" type="ORF">mRhiFer1_016891</name>
</gene>
<feature type="region of interest" description="Disordered" evidence="1">
    <location>
        <begin position="32"/>
        <end position="100"/>
    </location>
</feature>
<evidence type="ECO:0000256" key="1">
    <source>
        <dbReference type="SAM" id="MobiDB-lite"/>
    </source>
</evidence>
<accession>A0A7J7X8V9</accession>
<dbReference type="EMBL" id="JACAGC010000009">
    <property type="protein sequence ID" value="KAF6345836.1"/>
    <property type="molecule type" value="Genomic_DNA"/>
</dbReference>
<reference evidence="2 3" key="1">
    <citation type="journal article" date="2020" name="Nature">
        <title>Six reference-quality genomes reveal evolution of bat adaptations.</title>
        <authorList>
            <person name="Jebb D."/>
            <person name="Huang Z."/>
            <person name="Pippel M."/>
            <person name="Hughes G.M."/>
            <person name="Lavrichenko K."/>
            <person name="Devanna P."/>
            <person name="Winkler S."/>
            <person name="Jermiin L.S."/>
            <person name="Skirmuntt E.C."/>
            <person name="Katzourakis A."/>
            <person name="Burkitt-Gray L."/>
            <person name="Ray D.A."/>
            <person name="Sullivan K.A.M."/>
            <person name="Roscito J.G."/>
            <person name="Kirilenko B.M."/>
            <person name="Davalos L.M."/>
            <person name="Corthals A.P."/>
            <person name="Power M.L."/>
            <person name="Jones G."/>
            <person name="Ransome R.D."/>
            <person name="Dechmann D.K.N."/>
            <person name="Locatelli A.G."/>
            <person name="Puechmaille S.J."/>
            <person name="Fedrigo O."/>
            <person name="Jarvis E.D."/>
            <person name="Hiller M."/>
            <person name="Vernes S.C."/>
            <person name="Myers E.W."/>
            <person name="Teeling E.C."/>
        </authorList>
    </citation>
    <scope>NUCLEOTIDE SEQUENCE [LARGE SCALE GENOMIC DNA]</scope>
    <source>
        <strain evidence="2">MRhiFer1</strain>
        <tissue evidence="2">Lung</tissue>
    </source>
</reference>
<proteinExistence type="predicted"/>
<comment type="caution">
    <text evidence="2">The sequence shown here is derived from an EMBL/GenBank/DDBJ whole genome shotgun (WGS) entry which is preliminary data.</text>
</comment>
<organism evidence="2 3">
    <name type="scientific">Rhinolophus ferrumequinum</name>
    <name type="common">Greater horseshoe bat</name>
    <dbReference type="NCBI Taxonomy" id="59479"/>
    <lineage>
        <taxon>Eukaryota</taxon>
        <taxon>Metazoa</taxon>
        <taxon>Chordata</taxon>
        <taxon>Craniata</taxon>
        <taxon>Vertebrata</taxon>
        <taxon>Euteleostomi</taxon>
        <taxon>Mammalia</taxon>
        <taxon>Eutheria</taxon>
        <taxon>Laurasiatheria</taxon>
        <taxon>Chiroptera</taxon>
        <taxon>Yinpterochiroptera</taxon>
        <taxon>Rhinolophoidea</taxon>
        <taxon>Rhinolophidae</taxon>
        <taxon>Rhinolophinae</taxon>
        <taxon>Rhinolophus</taxon>
    </lineage>
</organism>
<evidence type="ECO:0000313" key="2">
    <source>
        <dbReference type="EMBL" id="KAF6345836.1"/>
    </source>
</evidence>
<dbReference type="AlphaFoldDB" id="A0A7J7X8V9"/>
<name>A0A7J7X8V9_RHIFE</name>
<protein>
    <submittedName>
        <fullName evidence="2">Thyroid hormone receptor associated protein 3</fullName>
    </submittedName>
</protein>
<feature type="compositionally biased region" description="Basic and acidic residues" evidence="1">
    <location>
        <begin position="38"/>
        <end position="66"/>
    </location>
</feature>
<sequence length="181" mass="20313">MILLISALILNVVKNIRREILNEVNQENQWIPETQATRGKDQLRKPRKPIKDQRSRRSTGEHETGPGHHPLPPSHPAPTKRRSILKRRRTERRAARVSTNQDWGPKTLWVQVKEEAEPEGPFNFEPEGEAGAEAPTLATTTTAATIFKKETGRRSGTLSTLPKARSITCMMTVKAKAVRSG</sequence>